<keyword evidence="2" id="KW-1185">Reference proteome</keyword>
<sequence>MGRNIARNESPDEPEKHSRLWVSKDICDVLKKKKGTEAVESNCEQCGSRTWFHMFLESLSHRHLPKRLFKVYSEFGHQIDVHVSEFMGQKTDPQWLDWIIESPYWTSESSESSDSESTTVYADLLPNESHNFMGIILCFQRPKYAPLGFGYSVKNTTSGFIWSSGDPDIFVYGSLMVIVPKSIFSVTDDDHRIELTTHVNVKFVGIHLLILWIEEISSNLNEHTTPEEDIHELEVIINDLDYRNKMDMNSLLDKVNHVQRSRVDKRLQ</sequence>
<protein>
    <submittedName>
        <fullName evidence="1">Uncharacterized protein</fullName>
    </submittedName>
</protein>
<accession>A0AAD8IHM0</accession>
<gene>
    <name evidence="1" type="ORF">POM88_023600</name>
</gene>
<reference evidence="1" key="2">
    <citation type="submission" date="2023-05" db="EMBL/GenBank/DDBJ databases">
        <authorList>
            <person name="Schelkunov M.I."/>
        </authorList>
    </citation>
    <scope>NUCLEOTIDE SEQUENCE</scope>
    <source>
        <strain evidence="1">Hsosn_3</strain>
        <tissue evidence="1">Leaf</tissue>
    </source>
</reference>
<dbReference type="Proteomes" id="UP001237642">
    <property type="component" value="Unassembled WGS sequence"/>
</dbReference>
<evidence type="ECO:0000313" key="1">
    <source>
        <dbReference type="EMBL" id="KAK1385865.1"/>
    </source>
</evidence>
<reference evidence="1" key="1">
    <citation type="submission" date="2023-02" db="EMBL/GenBank/DDBJ databases">
        <title>Genome of toxic invasive species Heracleum sosnowskyi carries increased number of genes despite the absence of recent whole-genome duplications.</title>
        <authorList>
            <person name="Schelkunov M."/>
            <person name="Shtratnikova V."/>
            <person name="Makarenko M."/>
            <person name="Klepikova A."/>
            <person name="Omelchenko D."/>
            <person name="Novikova G."/>
            <person name="Obukhova E."/>
            <person name="Bogdanov V."/>
            <person name="Penin A."/>
            <person name="Logacheva M."/>
        </authorList>
    </citation>
    <scope>NUCLEOTIDE SEQUENCE</scope>
    <source>
        <strain evidence="1">Hsosn_3</strain>
        <tissue evidence="1">Leaf</tissue>
    </source>
</reference>
<evidence type="ECO:0000313" key="2">
    <source>
        <dbReference type="Proteomes" id="UP001237642"/>
    </source>
</evidence>
<name>A0AAD8IHM0_9APIA</name>
<dbReference type="AlphaFoldDB" id="A0AAD8IHM0"/>
<comment type="caution">
    <text evidence="1">The sequence shown here is derived from an EMBL/GenBank/DDBJ whole genome shotgun (WGS) entry which is preliminary data.</text>
</comment>
<proteinExistence type="predicted"/>
<dbReference type="EMBL" id="JAUIZM010000005">
    <property type="protein sequence ID" value="KAK1385865.1"/>
    <property type="molecule type" value="Genomic_DNA"/>
</dbReference>
<organism evidence="1 2">
    <name type="scientific">Heracleum sosnowskyi</name>
    <dbReference type="NCBI Taxonomy" id="360622"/>
    <lineage>
        <taxon>Eukaryota</taxon>
        <taxon>Viridiplantae</taxon>
        <taxon>Streptophyta</taxon>
        <taxon>Embryophyta</taxon>
        <taxon>Tracheophyta</taxon>
        <taxon>Spermatophyta</taxon>
        <taxon>Magnoliopsida</taxon>
        <taxon>eudicotyledons</taxon>
        <taxon>Gunneridae</taxon>
        <taxon>Pentapetalae</taxon>
        <taxon>asterids</taxon>
        <taxon>campanulids</taxon>
        <taxon>Apiales</taxon>
        <taxon>Apiaceae</taxon>
        <taxon>Apioideae</taxon>
        <taxon>apioid superclade</taxon>
        <taxon>Tordylieae</taxon>
        <taxon>Tordyliinae</taxon>
        <taxon>Heracleum</taxon>
    </lineage>
</organism>